<dbReference type="Gene3D" id="3.60.40.10">
    <property type="entry name" value="PPM-type phosphatase domain"/>
    <property type="match status" value="1"/>
</dbReference>
<organism evidence="1 2">
    <name type="scientific">Pontivivens ytuae</name>
    <dbReference type="NCBI Taxonomy" id="2789856"/>
    <lineage>
        <taxon>Bacteria</taxon>
        <taxon>Pseudomonadati</taxon>
        <taxon>Pseudomonadota</taxon>
        <taxon>Alphaproteobacteria</taxon>
        <taxon>Rhodobacterales</taxon>
        <taxon>Paracoccaceae</taxon>
        <taxon>Pontivivens</taxon>
    </lineage>
</organism>
<name>A0A7S9QBX8_9RHOB</name>
<gene>
    <name evidence="1" type="ORF">I0K15_16385</name>
</gene>
<keyword evidence="2" id="KW-1185">Reference proteome</keyword>
<dbReference type="SUPFAM" id="SSF81606">
    <property type="entry name" value="PP2C-like"/>
    <property type="match status" value="1"/>
</dbReference>
<dbReference type="Proteomes" id="UP000594800">
    <property type="component" value="Chromosome"/>
</dbReference>
<evidence type="ECO:0000313" key="2">
    <source>
        <dbReference type="Proteomes" id="UP000594800"/>
    </source>
</evidence>
<dbReference type="AlphaFoldDB" id="A0A7S9QBX8"/>
<sequence>MHFETLQTISVNGCAQKPNDDRCGATARLAWVIDGATDMGPPGLLGQQGGASWLASTASNAFAATQADDVEATCHAVFTHIEDRFERQKTREVAAPWEVPKAAFGVAQLTSHGLSVAWAADSPILHISGQDVRWCTGEPDTSAEAADARALGPGIGAAAELPQAVLDDRRAHRARNGHVALSSDAKASSAATRFAHHPIAAGDELLLMSDGFASLVTDYGRYTAHELAAAVRSEGLGALLHDIRTIEREDADCLRYPRFKVSDDATALWLRVGR</sequence>
<protein>
    <submittedName>
        <fullName evidence="1">Protein phosphatase 2C domain-containing protein</fullName>
    </submittedName>
</protein>
<evidence type="ECO:0000313" key="1">
    <source>
        <dbReference type="EMBL" id="QPH53348.1"/>
    </source>
</evidence>
<dbReference type="KEGG" id="poz:I0K15_16385"/>
<accession>A0A7S9QBX8</accession>
<dbReference type="RefSeq" id="WP_196102558.1">
    <property type="nucleotide sequence ID" value="NZ_CP064942.1"/>
</dbReference>
<dbReference type="InterPro" id="IPR036457">
    <property type="entry name" value="PPM-type-like_dom_sf"/>
</dbReference>
<dbReference type="EMBL" id="CP064942">
    <property type="protein sequence ID" value="QPH53348.1"/>
    <property type="molecule type" value="Genomic_DNA"/>
</dbReference>
<reference evidence="1 2" key="1">
    <citation type="submission" date="2020-11" db="EMBL/GenBank/DDBJ databases">
        <title>Description of Pontivivens ytuae sp. nov. isolated from deep sea sediment of Mariana Trench.</title>
        <authorList>
            <person name="Wang Z."/>
            <person name="Sun Q.-L."/>
            <person name="Xu X.-D."/>
            <person name="Tang Y.-Z."/>
            <person name="Zhang J."/>
        </authorList>
    </citation>
    <scope>NUCLEOTIDE SEQUENCE [LARGE SCALE GENOMIC DNA]</scope>
    <source>
        <strain evidence="1 2">MT2928</strain>
    </source>
</reference>
<proteinExistence type="predicted"/>